<feature type="transmembrane region" description="Helical" evidence="1">
    <location>
        <begin position="371"/>
        <end position="389"/>
    </location>
</feature>
<reference evidence="3 4" key="1">
    <citation type="submission" date="2021-06" db="EMBL/GenBank/DDBJ databases">
        <title>Actinoplanes lichenicola sp. nov., and Actinoplanes ovalisporus sp. nov., isolated from lichen in Thailand.</title>
        <authorList>
            <person name="Saeng-In P."/>
            <person name="Kanchanasin P."/>
            <person name="Yuki M."/>
            <person name="Kudo T."/>
            <person name="Ohkuma M."/>
            <person name="Phongsopitanun W."/>
            <person name="Tanasupawat S."/>
        </authorList>
    </citation>
    <scope>NUCLEOTIDE SEQUENCE [LARGE SCALE GENOMIC DNA]</scope>
    <source>
        <strain evidence="3 4">NBRC 110975</strain>
    </source>
</reference>
<evidence type="ECO:0000256" key="1">
    <source>
        <dbReference type="SAM" id="Phobius"/>
    </source>
</evidence>
<dbReference type="Gene3D" id="3.40.50.880">
    <property type="match status" value="1"/>
</dbReference>
<organism evidence="3 4">
    <name type="scientific">Paractinoplanes bogorensis</name>
    <dbReference type="NCBI Taxonomy" id="1610840"/>
    <lineage>
        <taxon>Bacteria</taxon>
        <taxon>Bacillati</taxon>
        <taxon>Actinomycetota</taxon>
        <taxon>Actinomycetes</taxon>
        <taxon>Micromonosporales</taxon>
        <taxon>Micromonosporaceae</taxon>
        <taxon>Paractinoplanes</taxon>
    </lineage>
</organism>
<keyword evidence="1" id="KW-0812">Transmembrane</keyword>
<feature type="domain" description="DJ-1/PfpI" evidence="2">
    <location>
        <begin position="26"/>
        <end position="182"/>
    </location>
</feature>
<evidence type="ECO:0000313" key="4">
    <source>
        <dbReference type="Proteomes" id="UP001519654"/>
    </source>
</evidence>
<dbReference type="PANTHER" id="PTHR43130:SF3">
    <property type="entry name" value="HTH-TYPE TRANSCRIPTIONAL REGULATOR RV1931C"/>
    <property type="match status" value="1"/>
</dbReference>
<accession>A0ABS5YQZ7</accession>
<sequence length="401" mass="42607">MSRDFTARTDVAVPARTLNHDPGRIRVAVLLGASGSVATDVLGPYDVLADSSRFDVYTVSVGTDPVALSGGLTAVPDYGVDNAPAPQIVVVPAFTDPGGDAEKPLRNFIEKVHDRGGLVMSVCAGARVLARTDVLDGRRATSFWSDIGGLRRSNPRTTWVDGVRWLRDGDVMTTAGVSSGIIGALHLVRENAGAEEARRIGERISYPGWDPTATTEESIPVRRVAAADYPYPLHATLPWFQPTYGLGLVDGTGEIDIAAAAELYGGVAFTAHVVPVAERPIVTTAHGLRLIATPIDQAHGLDRLVVPGTGQFAVDGVPVFRPRAEARPGDSAFDPILRDIAARDGHAVATTAAKYIEYPRPELPADAGTPWRIIALTAVTALLAVAPFVRRRRTTHAEATR</sequence>
<dbReference type="InterPro" id="IPR052158">
    <property type="entry name" value="INH-QAR"/>
</dbReference>
<dbReference type="Proteomes" id="UP001519654">
    <property type="component" value="Unassembled WGS sequence"/>
</dbReference>
<name>A0ABS5YQZ7_9ACTN</name>
<keyword evidence="4" id="KW-1185">Reference proteome</keyword>
<evidence type="ECO:0000313" key="3">
    <source>
        <dbReference type="EMBL" id="MBU2665148.1"/>
    </source>
</evidence>
<comment type="caution">
    <text evidence="3">The sequence shown here is derived from an EMBL/GenBank/DDBJ whole genome shotgun (WGS) entry which is preliminary data.</text>
</comment>
<dbReference type="InterPro" id="IPR002818">
    <property type="entry name" value="DJ-1/PfpI"/>
</dbReference>
<dbReference type="Pfam" id="PF01965">
    <property type="entry name" value="DJ-1_PfpI"/>
    <property type="match status" value="1"/>
</dbReference>
<keyword evidence="1" id="KW-0472">Membrane</keyword>
<dbReference type="InterPro" id="IPR029062">
    <property type="entry name" value="Class_I_gatase-like"/>
</dbReference>
<evidence type="ECO:0000259" key="2">
    <source>
        <dbReference type="Pfam" id="PF01965"/>
    </source>
</evidence>
<dbReference type="PANTHER" id="PTHR43130">
    <property type="entry name" value="ARAC-FAMILY TRANSCRIPTIONAL REGULATOR"/>
    <property type="match status" value="1"/>
</dbReference>
<proteinExistence type="predicted"/>
<dbReference type="EMBL" id="JAHKKG010000005">
    <property type="protein sequence ID" value="MBU2665148.1"/>
    <property type="molecule type" value="Genomic_DNA"/>
</dbReference>
<keyword evidence="1" id="KW-1133">Transmembrane helix</keyword>
<protein>
    <submittedName>
        <fullName evidence="3">DJ-1/PfpI family protein</fullName>
    </submittedName>
</protein>
<gene>
    <name evidence="3" type="ORF">KOI35_16720</name>
</gene>
<dbReference type="SUPFAM" id="SSF52317">
    <property type="entry name" value="Class I glutamine amidotransferase-like"/>
    <property type="match status" value="1"/>
</dbReference>